<dbReference type="OrthoDB" id="442921at2759"/>
<dbReference type="Proteomes" id="UP000240830">
    <property type="component" value="Unassembled WGS sequence"/>
</dbReference>
<name>A0A2H9TLU0_9FUNG</name>
<organism evidence="2 3">
    <name type="scientific">Paramicrosporidium saccamoebae</name>
    <dbReference type="NCBI Taxonomy" id="1246581"/>
    <lineage>
        <taxon>Eukaryota</taxon>
        <taxon>Fungi</taxon>
        <taxon>Fungi incertae sedis</taxon>
        <taxon>Cryptomycota</taxon>
        <taxon>Cryptomycota incertae sedis</taxon>
        <taxon>Paramicrosporidium</taxon>
    </lineage>
</organism>
<reference evidence="2 3" key="1">
    <citation type="submission" date="2016-10" db="EMBL/GenBank/DDBJ databases">
        <title>The genome of Paramicrosporidium saccamoebae is the missing link in understanding Cryptomycota and Microsporidia evolution.</title>
        <authorList>
            <person name="Quandt C.A."/>
            <person name="Beaudet D."/>
            <person name="Corsaro D."/>
            <person name="Michel R."/>
            <person name="Corradi N."/>
            <person name="James T."/>
        </authorList>
    </citation>
    <scope>NUCLEOTIDE SEQUENCE [LARGE SCALE GENOMIC DNA]</scope>
    <source>
        <strain evidence="2 3">KSL3</strain>
    </source>
</reference>
<evidence type="ECO:0000313" key="2">
    <source>
        <dbReference type="EMBL" id="PJF18741.1"/>
    </source>
</evidence>
<dbReference type="Gene3D" id="3.10.20.90">
    <property type="entry name" value="Phosphatidylinositol 3-kinase Catalytic Subunit, Chain A, domain 1"/>
    <property type="match status" value="1"/>
</dbReference>
<dbReference type="InterPro" id="IPR029071">
    <property type="entry name" value="Ubiquitin-like_domsf"/>
</dbReference>
<evidence type="ECO:0000313" key="3">
    <source>
        <dbReference type="Proteomes" id="UP000240830"/>
    </source>
</evidence>
<dbReference type="Pfam" id="PF11976">
    <property type="entry name" value="Rad60-SLD"/>
    <property type="match status" value="1"/>
</dbReference>
<dbReference type="PANTHER" id="PTHR10562">
    <property type="entry name" value="SMALL UBIQUITIN-RELATED MODIFIER"/>
    <property type="match status" value="1"/>
</dbReference>
<keyword evidence="3" id="KW-1185">Reference proteome</keyword>
<comment type="caution">
    <text evidence="2">The sequence shown here is derived from an EMBL/GenBank/DDBJ whole genome shotgun (WGS) entry which is preliminary data.</text>
</comment>
<dbReference type="EMBL" id="MTSL01000105">
    <property type="protein sequence ID" value="PJF18741.1"/>
    <property type="molecule type" value="Genomic_DNA"/>
</dbReference>
<dbReference type="InterPro" id="IPR022617">
    <property type="entry name" value="Rad60/SUMO-like_dom"/>
</dbReference>
<gene>
    <name evidence="2" type="ORF">PSACC_01451</name>
</gene>
<protein>
    <submittedName>
        <fullName evidence="2">Small ubiquitin-related modifier</fullName>
    </submittedName>
</protein>
<evidence type="ECO:0000259" key="1">
    <source>
        <dbReference type="Pfam" id="PF11976"/>
    </source>
</evidence>
<accession>A0A2H9TLU0</accession>
<dbReference type="AlphaFoldDB" id="A0A2H9TLU0"/>
<proteinExistence type="predicted"/>
<dbReference type="STRING" id="1246581.A0A2H9TLU0"/>
<dbReference type="SUPFAM" id="SSF54236">
    <property type="entry name" value="Ubiquitin-like"/>
    <property type="match status" value="1"/>
</dbReference>
<sequence length="76" mass="8604">MADQSEDKKSDHIDDKGEVYFKIRKTTPLKKLMEAYCNKQGIAIGSTRFMFDEKRLNAAQTAEQVNTGYILANCAI</sequence>
<feature type="domain" description="Rad60/SUMO-like" evidence="1">
    <location>
        <begin position="15"/>
        <end position="64"/>
    </location>
</feature>